<evidence type="ECO:0000313" key="2">
    <source>
        <dbReference type="EMBL" id="VDC51013.1"/>
    </source>
</evidence>
<dbReference type="EMBL" id="UXHF01000055">
    <property type="protein sequence ID" value="VDC51013.1"/>
    <property type="molecule type" value="Genomic_DNA"/>
</dbReference>
<keyword evidence="3" id="KW-1185">Reference proteome</keyword>
<comment type="caution">
    <text evidence="2">The sequence shown here is derived from an EMBL/GenBank/DDBJ whole genome shotgun (WGS) entry which is preliminary data.</text>
</comment>
<feature type="domain" description="Microcin J25-processing protein McjB C-terminal" evidence="1">
    <location>
        <begin position="101"/>
        <end position="212"/>
    </location>
</feature>
<evidence type="ECO:0000259" key="1">
    <source>
        <dbReference type="Pfam" id="PF13471"/>
    </source>
</evidence>
<protein>
    <recommendedName>
        <fullName evidence="1">Microcin J25-processing protein McjB C-terminal domain-containing protein</fullName>
    </recommendedName>
</protein>
<accession>A0A7Z8Y5B0</accession>
<dbReference type="NCBIfam" id="NF033537">
    <property type="entry name" value="lasso_biosyn_B2"/>
    <property type="match status" value="1"/>
</dbReference>
<dbReference type="AlphaFoldDB" id="A0A7Z8Y5B0"/>
<dbReference type="InterPro" id="IPR032708">
    <property type="entry name" value="McjB_C"/>
</dbReference>
<dbReference type="Pfam" id="PF13471">
    <property type="entry name" value="Transglut_core3"/>
    <property type="match status" value="1"/>
</dbReference>
<gene>
    <name evidence="2" type="ORF">BREV_BREV_02442</name>
</gene>
<sequence length="213" mass="23202">MVRLWCPSHIHLAALDEDIIVLDVTADRYSCLLEANAHLSVGPAGAILAADEEVAESLLGASFASRSPCKLTRPVIIPARREVTPSATPRRSDVLRAAIVLLTATFAFRRKSFSELLHPPASSAHASEGADAAALGLLLGAARTARPWVPNEGECLQRAYLLRAFLAGRGVRTDWIFGVRTWPFSAHCWLQIGDLVVGDRLDRVNRYTPIMRA</sequence>
<dbReference type="Proteomes" id="UP000289220">
    <property type="component" value="Unassembled WGS sequence"/>
</dbReference>
<reference evidence="2 3" key="1">
    <citation type="submission" date="2018-11" db="EMBL/GenBank/DDBJ databases">
        <authorList>
            <person name="Peiro R."/>
            <person name="Begona"/>
            <person name="Cbmso G."/>
            <person name="Lopez M."/>
            <person name="Gonzalez S."/>
            <person name="Sacristan E."/>
            <person name="Castillo E."/>
        </authorList>
    </citation>
    <scope>NUCLEOTIDE SEQUENCE [LARGE SCALE GENOMIC DNA]</scope>
    <source>
        <strain evidence="2">Brev_genome</strain>
    </source>
</reference>
<dbReference type="InterPro" id="IPR053521">
    <property type="entry name" value="McjB-like"/>
</dbReference>
<name>A0A7Z8Y5B0_9CAUL</name>
<evidence type="ECO:0000313" key="3">
    <source>
        <dbReference type="Proteomes" id="UP000289220"/>
    </source>
</evidence>
<organism evidence="2 3">
    <name type="scientific">Brevundimonas mediterranea</name>
    <dbReference type="NCBI Taxonomy" id="74329"/>
    <lineage>
        <taxon>Bacteria</taxon>
        <taxon>Pseudomonadati</taxon>
        <taxon>Pseudomonadota</taxon>
        <taxon>Alphaproteobacteria</taxon>
        <taxon>Caulobacterales</taxon>
        <taxon>Caulobacteraceae</taxon>
        <taxon>Brevundimonas</taxon>
    </lineage>
</organism>
<proteinExistence type="predicted"/>